<dbReference type="Proteomes" id="UP001610334">
    <property type="component" value="Unassembled WGS sequence"/>
</dbReference>
<keyword evidence="3" id="KW-0274">FAD</keyword>
<dbReference type="EMBL" id="JBFXLT010000192">
    <property type="protein sequence ID" value="KAL2802302.1"/>
    <property type="molecule type" value="Genomic_DNA"/>
</dbReference>
<feature type="domain" description="FAD-binding" evidence="5">
    <location>
        <begin position="9"/>
        <end position="343"/>
    </location>
</feature>
<evidence type="ECO:0000259" key="5">
    <source>
        <dbReference type="Pfam" id="PF01494"/>
    </source>
</evidence>
<proteinExistence type="inferred from homology"/>
<dbReference type="PANTHER" id="PTHR47356">
    <property type="entry name" value="FAD-DEPENDENT MONOOXYGENASE ASQG-RELATED"/>
    <property type="match status" value="1"/>
</dbReference>
<sequence length="474" mass="53032">MDSTQKQKLRVVIVGGSIAGLTLAHCLSKSDSIDYVVLESHTEIDPQIGASIGLLPNGGRILDQLGLFDEVFKLVEPLQETFIWTVDGKRILHDEAPRILHERHGYPVSFLDRQLLLRILFTRLGEAQSRVHVNKRVVKVEQRPQSVLVHCADGSVFEGDLVVGADGVRSVVRGEMWRHMGEQLGLERQVEKERNVMTSEYSCVFGISTATSGLNPGTFHRTFATGYSFMIIVGKEGRVFWFLFARFGRQYTMDDLPRFNQEDMESHIAKYLKLNIAGTIPFSAVYANAVSKSFVPLEEAFYEHWSSGRSVCIGDSIHKMTPNLGQGGNSAIESAALLANHLNRLAETRKTISPQDIEACLREWSVARKPGSHTVWRSAKELTRIEAGETLKDRVIGYYVVPLLSKYLLDKISAGIVRAEKLDYVPLPSRSLACTMPWQAPDHSASSKELVKKGVLGVSSLALFMMIHFKWRSF</sequence>
<reference evidence="6 7" key="1">
    <citation type="submission" date="2024-07" db="EMBL/GenBank/DDBJ databases">
        <title>Section-level genome sequencing and comparative genomics of Aspergillus sections Usti and Cavernicolus.</title>
        <authorList>
            <consortium name="Lawrence Berkeley National Laboratory"/>
            <person name="Nybo J.L."/>
            <person name="Vesth T.C."/>
            <person name="Theobald S."/>
            <person name="Frisvad J.C."/>
            <person name="Larsen T.O."/>
            <person name="Kjaerboelling I."/>
            <person name="Rothschild-Mancinelli K."/>
            <person name="Lyhne E.K."/>
            <person name="Kogle M.E."/>
            <person name="Barry K."/>
            <person name="Clum A."/>
            <person name="Na H."/>
            <person name="Ledsgaard L."/>
            <person name="Lin J."/>
            <person name="Lipzen A."/>
            <person name="Kuo A."/>
            <person name="Riley R."/>
            <person name="Mondo S."/>
            <person name="Labutti K."/>
            <person name="Haridas S."/>
            <person name="Pangalinan J."/>
            <person name="Salamov A.A."/>
            <person name="Simmons B.A."/>
            <person name="Magnuson J.K."/>
            <person name="Chen J."/>
            <person name="Drula E."/>
            <person name="Henrissat B."/>
            <person name="Wiebenga A."/>
            <person name="Lubbers R.J."/>
            <person name="Gomes A.C."/>
            <person name="Makela M.R."/>
            <person name="Stajich J."/>
            <person name="Grigoriev I.V."/>
            <person name="Mortensen U.H."/>
            <person name="De Vries R.P."/>
            <person name="Baker S.E."/>
            <person name="Andersen M.R."/>
        </authorList>
    </citation>
    <scope>NUCLEOTIDE SEQUENCE [LARGE SCALE GENOMIC DNA]</scope>
    <source>
        <strain evidence="6 7">CBS 588.65</strain>
    </source>
</reference>
<evidence type="ECO:0000256" key="1">
    <source>
        <dbReference type="ARBA" id="ARBA00007992"/>
    </source>
</evidence>
<evidence type="ECO:0000256" key="4">
    <source>
        <dbReference type="ARBA" id="ARBA00023002"/>
    </source>
</evidence>
<name>A0ABR4GTD8_9EURO</name>
<evidence type="ECO:0000313" key="6">
    <source>
        <dbReference type="EMBL" id="KAL2802302.1"/>
    </source>
</evidence>
<dbReference type="Gene3D" id="3.50.50.60">
    <property type="entry name" value="FAD/NAD(P)-binding domain"/>
    <property type="match status" value="1"/>
</dbReference>
<dbReference type="InterPro" id="IPR036188">
    <property type="entry name" value="FAD/NAD-bd_sf"/>
</dbReference>
<comment type="similarity">
    <text evidence="1">Belongs to the paxM FAD-dependent monooxygenase family.</text>
</comment>
<organism evidence="6 7">
    <name type="scientific">Aspergillus granulosus</name>
    <dbReference type="NCBI Taxonomy" id="176169"/>
    <lineage>
        <taxon>Eukaryota</taxon>
        <taxon>Fungi</taxon>
        <taxon>Dikarya</taxon>
        <taxon>Ascomycota</taxon>
        <taxon>Pezizomycotina</taxon>
        <taxon>Eurotiomycetes</taxon>
        <taxon>Eurotiomycetidae</taxon>
        <taxon>Eurotiales</taxon>
        <taxon>Aspergillaceae</taxon>
        <taxon>Aspergillus</taxon>
        <taxon>Aspergillus subgen. Nidulantes</taxon>
    </lineage>
</organism>
<comment type="caution">
    <text evidence="6">The sequence shown here is derived from an EMBL/GenBank/DDBJ whole genome shotgun (WGS) entry which is preliminary data.</text>
</comment>
<dbReference type="InterPro" id="IPR050562">
    <property type="entry name" value="FAD_mOase_fung"/>
</dbReference>
<protein>
    <recommendedName>
        <fullName evidence="5">FAD-binding domain-containing protein</fullName>
    </recommendedName>
</protein>
<keyword evidence="4" id="KW-0560">Oxidoreductase</keyword>
<evidence type="ECO:0000256" key="3">
    <source>
        <dbReference type="ARBA" id="ARBA00022827"/>
    </source>
</evidence>
<dbReference type="InterPro" id="IPR002938">
    <property type="entry name" value="FAD-bd"/>
</dbReference>
<accession>A0ABR4GTD8</accession>
<evidence type="ECO:0000256" key="2">
    <source>
        <dbReference type="ARBA" id="ARBA00022630"/>
    </source>
</evidence>
<keyword evidence="2" id="KW-0285">Flavoprotein</keyword>
<evidence type="ECO:0000313" key="7">
    <source>
        <dbReference type="Proteomes" id="UP001610334"/>
    </source>
</evidence>
<dbReference type="PANTHER" id="PTHR47356:SF2">
    <property type="entry name" value="FAD-BINDING DOMAIN-CONTAINING PROTEIN-RELATED"/>
    <property type="match status" value="1"/>
</dbReference>
<keyword evidence="7" id="KW-1185">Reference proteome</keyword>
<dbReference type="Pfam" id="PF01494">
    <property type="entry name" value="FAD_binding_3"/>
    <property type="match status" value="1"/>
</dbReference>
<dbReference type="SUPFAM" id="SSF51905">
    <property type="entry name" value="FAD/NAD(P)-binding domain"/>
    <property type="match status" value="1"/>
</dbReference>
<dbReference type="PRINTS" id="PR00420">
    <property type="entry name" value="RNGMNOXGNASE"/>
</dbReference>
<gene>
    <name evidence="6" type="ORF">BJX63DRAFT_415332</name>
</gene>